<evidence type="ECO:0000259" key="1">
    <source>
        <dbReference type="Pfam" id="PF01850"/>
    </source>
</evidence>
<accession>A0A2M8F1Z8</accession>
<reference evidence="3" key="1">
    <citation type="submission" date="2017-09" db="EMBL/GenBank/DDBJ databases">
        <title>Depth-based differentiation of microbial function through sediment-hosted aquifers and enrichment of novel symbionts in the deep terrestrial subsurface.</title>
        <authorList>
            <person name="Probst A.J."/>
            <person name="Ladd B."/>
            <person name="Jarett J.K."/>
            <person name="Geller-Mcgrath D.E."/>
            <person name="Sieber C.M.K."/>
            <person name="Emerson J.B."/>
            <person name="Anantharaman K."/>
            <person name="Thomas B.C."/>
            <person name="Malmstrom R."/>
            <person name="Stieglmeier M."/>
            <person name="Klingl A."/>
            <person name="Woyke T."/>
            <person name="Ryan C.M."/>
            <person name="Banfield J.F."/>
        </authorList>
    </citation>
    <scope>NUCLEOTIDE SEQUENCE [LARGE SCALE GENOMIC DNA]</scope>
</reference>
<name>A0A2M8F1Z8_9BACT</name>
<protein>
    <recommendedName>
        <fullName evidence="1">PIN domain-containing protein</fullName>
    </recommendedName>
</protein>
<feature type="domain" description="PIN" evidence="1">
    <location>
        <begin position="18"/>
        <end position="138"/>
    </location>
</feature>
<comment type="caution">
    <text evidence="2">The sequence shown here is derived from an EMBL/GenBank/DDBJ whole genome shotgun (WGS) entry which is preliminary data.</text>
</comment>
<dbReference type="InterPro" id="IPR029060">
    <property type="entry name" value="PIN-like_dom_sf"/>
</dbReference>
<dbReference type="AlphaFoldDB" id="A0A2M8F1Z8"/>
<gene>
    <name evidence="2" type="ORF">CO051_01705</name>
</gene>
<evidence type="ECO:0000313" key="2">
    <source>
        <dbReference type="EMBL" id="PJC33312.1"/>
    </source>
</evidence>
<sequence>MGIKEFENLLVKEKVCGVDAMIFIYFFEKNPKYYLWVKKLFDLGEQGKIKLITSKITPIEILSTPKLIVQPEKIYLYQEYFKHAPYLTVEDISWDIAERSAQLRREKGLRTPDAIQLATAQLSGTNIFLTNDRHFNSIESDRIYMLEEMMGF</sequence>
<dbReference type="EMBL" id="PFSC01000045">
    <property type="protein sequence ID" value="PJC33312.1"/>
    <property type="molecule type" value="Genomic_DNA"/>
</dbReference>
<organism evidence="2 3">
    <name type="scientific">Candidatus Roizmanbacteria bacterium CG_4_9_14_0_2_um_filter_39_13</name>
    <dbReference type="NCBI Taxonomy" id="1974839"/>
    <lineage>
        <taxon>Bacteria</taxon>
        <taxon>Candidatus Roizmaniibacteriota</taxon>
    </lineage>
</organism>
<dbReference type="Gene3D" id="3.40.50.1010">
    <property type="entry name" value="5'-nuclease"/>
    <property type="match status" value="1"/>
</dbReference>
<dbReference type="Proteomes" id="UP000231383">
    <property type="component" value="Unassembled WGS sequence"/>
</dbReference>
<evidence type="ECO:0000313" key="3">
    <source>
        <dbReference type="Proteomes" id="UP000231383"/>
    </source>
</evidence>
<dbReference type="InterPro" id="IPR002716">
    <property type="entry name" value="PIN_dom"/>
</dbReference>
<dbReference type="Pfam" id="PF01850">
    <property type="entry name" value="PIN"/>
    <property type="match status" value="1"/>
</dbReference>
<proteinExistence type="predicted"/>
<dbReference type="SUPFAM" id="SSF88723">
    <property type="entry name" value="PIN domain-like"/>
    <property type="match status" value="1"/>
</dbReference>